<dbReference type="GO" id="GO:0005506">
    <property type="term" value="F:iron ion binding"/>
    <property type="evidence" value="ECO:0007669"/>
    <property type="project" value="InterPro"/>
</dbReference>
<dbReference type="GO" id="GO:0034909">
    <property type="term" value="F:6-hydroxypseudooxynicotine dehydrogenase activity"/>
    <property type="evidence" value="ECO:0007669"/>
    <property type="project" value="UniProtKB-EC"/>
</dbReference>
<accession>A0AAI8TPX0</accession>
<dbReference type="SMART" id="SM01008">
    <property type="entry name" value="Ald_Xan_dh_C"/>
    <property type="match status" value="1"/>
</dbReference>
<dbReference type="InterPro" id="IPR016208">
    <property type="entry name" value="Ald_Oxase/xanthine_DH-like"/>
</dbReference>
<dbReference type="PANTHER" id="PTHR11908">
    <property type="entry name" value="XANTHINE DEHYDROGENASE"/>
    <property type="match status" value="1"/>
</dbReference>
<dbReference type="EMBL" id="AP027452">
    <property type="protein sequence ID" value="BDY26674.1"/>
    <property type="molecule type" value="Genomic_DNA"/>
</dbReference>
<dbReference type="InterPro" id="IPR037165">
    <property type="entry name" value="AldOxase/xan_DH_Mopterin-bd_sf"/>
</dbReference>
<evidence type="ECO:0000256" key="2">
    <source>
        <dbReference type="ARBA" id="ARBA00023002"/>
    </source>
</evidence>
<organism evidence="4 5">
    <name type="scientific">Mycolicibacterium mageritense</name>
    <name type="common">Mycobacterium mageritense</name>
    <dbReference type="NCBI Taxonomy" id="53462"/>
    <lineage>
        <taxon>Bacteria</taxon>
        <taxon>Bacillati</taxon>
        <taxon>Actinomycetota</taxon>
        <taxon>Actinomycetes</taxon>
        <taxon>Mycobacteriales</taxon>
        <taxon>Mycobacteriaceae</taxon>
        <taxon>Mycolicibacterium</taxon>
    </lineage>
</organism>
<dbReference type="SUPFAM" id="SSF56003">
    <property type="entry name" value="Molybdenum cofactor-binding domain"/>
    <property type="match status" value="1"/>
</dbReference>
<name>A0AAI8TPX0_MYCME</name>
<keyword evidence="1" id="KW-0500">Molybdenum</keyword>
<evidence type="ECO:0000256" key="1">
    <source>
        <dbReference type="ARBA" id="ARBA00022505"/>
    </source>
</evidence>
<dbReference type="InterPro" id="IPR046867">
    <property type="entry name" value="AldOxase/xan_DH_MoCoBD2"/>
</dbReference>
<dbReference type="Gene3D" id="3.90.1170.50">
    <property type="entry name" value="Aldehyde oxidase/xanthine dehydrogenase, a/b hammerhead"/>
    <property type="match status" value="1"/>
</dbReference>
<proteinExistence type="predicted"/>
<sequence>MRRSPLVGTDVARIADIPLLTGTGRYIADLDVEGQAYARVVRSPVAHARILAVEVAEAIAMPGVVAVLTADDLPDVRIPIRLPMAETPEALKALQPPLARDKVRYVGEPVALVIAEDPFIAEDAAEYVELDLDELDCKLDVLDDERGGATRIHDALTSNTVNRIPLLVGDVDAAFSEADIVVRRQLRMHRHSAVPMETRGLLAEPNAIGDLTLWGGAKVKHFTKRALAEMLSIDPARVRVAEVNVGGGFGVRGEPYPEDFLVAFAALHLKRPIKWIEDRAEHFVATNHGRDQVHDFEVAARGDGTLLAFRDRGWCDQGAYVRSQGTLPSLLPAVHLAGPYAWRAFELETAGIVTNRTPVGTYRGPGMMEATFVRESMIDAVAAAAGLGAGEMRLRNLIPADSIPHTFAVRAGSAPAPPLTYESGDFPGSLNHLLEEAGYADLVRRRDEARRRGELCGVGLAVFTEIGGIGPYEEATISVREDGTVMIGVGVGSLGQGVETALAQIAADRFGVNWQAVQINHHSTDAVAMGFGSFASRSTLLAGNAIADAARVFACRAASMLEEPVDVVELRDGAAHGRNASVHLSTFGSVVGRFDKPHPSFSFGGALSLVSVDRSTGAVTVLEHHVMHDVGRAVNPALLRGQLVGAAAQGIAGALYEEFTYDANGQPQATSFLDYHMPTCAEIPEIKTVVIENPTTANPLGIKGGGESGIVGTPAAIANAVADALSEIGATVTRLPLTPDRVWSLIRECEAKSAEPISAHSTE</sequence>
<dbReference type="InterPro" id="IPR008274">
    <property type="entry name" value="AldOxase/xan_DH_MoCoBD1"/>
</dbReference>
<gene>
    <name evidence="4" type="primary">kdhC_1</name>
    <name evidence="4" type="ORF">hbim_00589</name>
</gene>
<keyword evidence="2 4" id="KW-0560">Oxidoreductase</keyword>
<dbReference type="PANTHER" id="PTHR11908:SF132">
    <property type="entry name" value="ALDEHYDE OXIDASE 1-RELATED"/>
    <property type="match status" value="1"/>
</dbReference>
<dbReference type="InterPro" id="IPR036856">
    <property type="entry name" value="Ald_Oxase/Xan_DH_a/b_sf"/>
</dbReference>
<dbReference type="Pfam" id="PF20256">
    <property type="entry name" value="MoCoBD_2"/>
    <property type="match status" value="1"/>
</dbReference>
<feature type="domain" description="Aldehyde oxidase/xanthine dehydrogenase a/b hammerhead" evidence="3">
    <location>
        <begin position="21"/>
        <end position="136"/>
    </location>
</feature>
<dbReference type="AlphaFoldDB" id="A0AAI8TPX0"/>
<dbReference type="RefSeq" id="WP_286213403.1">
    <property type="nucleotide sequence ID" value="NZ_AP027452.1"/>
</dbReference>
<evidence type="ECO:0000313" key="4">
    <source>
        <dbReference type="EMBL" id="BDY26674.1"/>
    </source>
</evidence>
<evidence type="ECO:0000259" key="3">
    <source>
        <dbReference type="SMART" id="SM01008"/>
    </source>
</evidence>
<dbReference type="InterPro" id="IPR000674">
    <property type="entry name" value="Ald_Oxase/Xan_DH_a/b"/>
</dbReference>
<dbReference type="EC" id="1.5.99.14" evidence="4"/>
<dbReference type="Proteomes" id="UP001241092">
    <property type="component" value="Chromosome"/>
</dbReference>
<dbReference type="SUPFAM" id="SSF54665">
    <property type="entry name" value="CO dehydrogenase molybdoprotein N-domain-like"/>
    <property type="match status" value="1"/>
</dbReference>
<protein>
    <submittedName>
        <fullName evidence="4">6-hydroxypseudooxynicotine dehydrogenase complex subunit gamma</fullName>
        <ecNumber evidence="4">1.5.99.14</ecNumber>
    </submittedName>
</protein>
<evidence type="ECO:0000313" key="5">
    <source>
        <dbReference type="Proteomes" id="UP001241092"/>
    </source>
</evidence>
<reference evidence="4" key="1">
    <citation type="submission" date="2023-03" db="EMBL/GenBank/DDBJ databases">
        <title>Draft genome sequence of a Mycolicibacterium mageritense strain H4_3_1 isolated from a hybrid biological-inorganic system reactor.</title>
        <authorList>
            <person name="Feng X."/>
            <person name="Kazama D."/>
            <person name="Sato K."/>
            <person name="Kobayashi H."/>
        </authorList>
    </citation>
    <scope>NUCLEOTIDE SEQUENCE</scope>
    <source>
        <strain evidence="4">H4_3_1</strain>
    </source>
</reference>
<dbReference type="Gene3D" id="3.30.365.10">
    <property type="entry name" value="Aldehyde oxidase/xanthine dehydrogenase, molybdopterin binding domain"/>
    <property type="match status" value="4"/>
</dbReference>
<dbReference type="Pfam" id="PF01315">
    <property type="entry name" value="Ald_Xan_dh_C"/>
    <property type="match status" value="1"/>
</dbReference>
<dbReference type="Pfam" id="PF02738">
    <property type="entry name" value="MoCoBD_1"/>
    <property type="match status" value="1"/>
</dbReference>